<dbReference type="Proteomes" id="UP001299068">
    <property type="component" value="Unassembled WGS sequence"/>
</dbReference>
<dbReference type="InterPro" id="IPR005039">
    <property type="entry name" value="Ant_C"/>
</dbReference>
<dbReference type="InterPro" id="IPR003497">
    <property type="entry name" value="BRO_N_domain"/>
</dbReference>
<dbReference type="Pfam" id="PF02498">
    <property type="entry name" value="Bro-N"/>
    <property type="match status" value="1"/>
</dbReference>
<dbReference type="PANTHER" id="PTHR36180:SF2">
    <property type="entry name" value="BRO FAMILY PROTEIN"/>
    <property type="match status" value="1"/>
</dbReference>
<dbReference type="Pfam" id="PF03374">
    <property type="entry name" value="ANT"/>
    <property type="match status" value="1"/>
</dbReference>
<sequence>MNNLMIFENKPVEVFELDGQVLFNPKHVAECLEIKNVNDNIRAMNEKQVIKLTNSKIGKSDFRKLHNTGENFLTESGVYKLIFKSKKKEAEKFQDWVTDVVLPSIRKYGTYMTDNTLEKALTSPDFLIKLATNLKEEQTKRILLEEEKERNAPKVIFANAVSTSHTSILVGELAKLIKQNGVDIGERRLFNWLRDNGYLIKRKGTDYNMPTQKSLELKVIETKERTINNPDGSIRITKTPKVTGKGQQYFINKFLN</sequence>
<evidence type="ECO:0000259" key="1">
    <source>
        <dbReference type="PROSITE" id="PS51750"/>
    </source>
</evidence>
<keyword evidence="3" id="KW-1185">Reference proteome</keyword>
<proteinExistence type="predicted"/>
<gene>
    <name evidence="2" type="ORF">K5V21_13940</name>
</gene>
<accession>A0ABS7L0F1</accession>
<dbReference type="SMART" id="SM01040">
    <property type="entry name" value="Bro-N"/>
    <property type="match status" value="1"/>
</dbReference>
<dbReference type="PROSITE" id="PS51750">
    <property type="entry name" value="BRO_N"/>
    <property type="match status" value="1"/>
</dbReference>
<evidence type="ECO:0000313" key="2">
    <source>
        <dbReference type="EMBL" id="MBY0756545.1"/>
    </source>
</evidence>
<comment type="caution">
    <text evidence="2">The sequence shown here is derived from an EMBL/GenBank/DDBJ whole genome shotgun (WGS) entry which is preliminary data.</text>
</comment>
<dbReference type="PANTHER" id="PTHR36180">
    <property type="entry name" value="DNA-BINDING PROTEIN-RELATED-RELATED"/>
    <property type="match status" value="1"/>
</dbReference>
<protein>
    <submittedName>
        <fullName evidence="2">Phage antirepressor KilAC domain-containing protein</fullName>
    </submittedName>
</protein>
<dbReference type="RefSeq" id="WP_221861787.1">
    <property type="nucleotide sequence ID" value="NZ_JAIKTU010000011.1"/>
</dbReference>
<organism evidence="2 3">
    <name type="scientific">Clostridium sardiniense</name>
    <name type="common">Clostridium absonum</name>
    <dbReference type="NCBI Taxonomy" id="29369"/>
    <lineage>
        <taxon>Bacteria</taxon>
        <taxon>Bacillati</taxon>
        <taxon>Bacillota</taxon>
        <taxon>Clostridia</taxon>
        <taxon>Eubacteriales</taxon>
        <taxon>Clostridiaceae</taxon>
        <taxon>Clostridium</taxon>
    </lineage>
</organism>
<feature type="domain" description="Bro-N" evidence="1">
    <location>
        <begin position="1"/>
        <end position="109"/>
    </location>
</feature>
<reference evidence="2 3" key="1">
    <citation type="journal article" date="2021" name="Cell Host Microbe">
        <title>in vivo commensal control of Clostridioides difficile virulence.</title>
        <authorList>
            <person name="Girinathan B.P."/>
            <person name="Dibenedetto N."/>
            <person name="Worley J.N."/>
            <person name="Peltier J."/>
            <person name="Arrieta-Ortiz M.L."/>
            <person name="Rupa Christinal Immanuel S."/>
            <person name="Lavin R."/>
            <person name="Delaney M.L."/>
            <person name="Cummins C."/>
            <person name="Hoffmann M."/>
            <person name="Luo Y."/>
            <person name="Gonzalez-Escalona N."/>
            <person name="Allard M."/>
            <person name="Onderdonk A.B."/>
            <person name="Gerber G.K."/>
            <person name="Sonenshein A.L."/>
            <person name="Baliga N."/>
            <person name="Dupuy B."/>
            <person name="Bry L."/>
        </authorList>
    </citation>
    <scope>NUCLEOTIDE SEQUENCE [LARGE SCALE GENOMIC DNA]</scope>
    <source>
        <strain evidence="2 3">DSM 599</strain>
    </source>
</reference>
<name>A0ABS7L0F1_CLOSR</name>
<evidence type="ECO:0000313" key="3">
    <source>
        <dbReference type="Proteomes" id="UP001299068"/>
    </source>
</evidence>
<dbReference type="EMBL" id="JAIKTU010000011">
    <property type="protein sequence ID" value="MBY0756545.1"/>
    <property type="molecule type" value="Genomic_DNA"/>
</dbReference>